<protein>
    <submittedName>
        <fullName evidence="3">Uncharacterized protein YjbJ (UPF0337 family)</fullName>
    </submittedName>
</protein>
<name>A0A1L2ZKR7_9MICC</name>
<reference evidence="3 5" key="2">
    <citation type="submission" date="2020-08" db="EMBL/GenBank/DDBJ databases">
        <title>Sequencing the genomes of 1000 actinobacteria strains.</title>
        <authorList>
            <person name="Klenk H.-P."/>
        </authorList>
    </citation>
    <scope>NUCLEOTIDE SEQUENCE [LARGE SCALE GENOMIC DNA]</scope>
    <source>
        <strain evidence="3 5">DSM 105783</strain>
    </source>
</reference>
<dbReference type="RefSeq" id="WP_071893275.1">
    <property type="nucleotide sequence ID" value="NZ_BAAARH010000008.1"/>
</dbReference>
<feature type="region of interest" description="Disordered" evidence="1">
    <location>
        <begin position="60"/>
        <end position="99"/>
    </location>
</feature>
<evidence type="ECO:0000313" key="3">
    <source>
        <dbReference type="EMBL" id="MBB5513835.1"/>
    </source>
</evidence>
<organism evidence="2 4">
    <name type="scientific">Neomicrococcus aestuarii</name>
    <dbReference type="NCBI Taxonomy" id="556325"/>
    <lineage>
        <taxon>Bacteria</taxon>
        <taxon>Bacillati</taxon>
        <taxon>Actinomycetota</taxon>
        <taxon>Actinomycetes</taxon>
        <taxon>Micrococcales</taxon>
        <taxon>Micrococcaceae</taxon>
        <taxon>Neomicrococcus</taxon>
    </lineage>
</organism>
<dbReference type="STRING" id="556325.BHE16_00790"/>
<gene>
    <name evidence="2" type="ORF">BHE16_00790</name>
    <name evidence="3" type="ORF">HD598_002522</name>
</gene>
<dbReference type="Pfam" id="PF14013">
    <property type="entry name" value="MT0933_antitox"/>
    <property type="match status" value="1"/>
</dbReference>
<reference evidence="2 4" key="1">
    <citation type="submission" date="2016-11" db="EMBL/GenBank/DDBJ databases">
        <title>Genome sequencing of Zhihengliuella aestuarii B18 antagonistic to Plasmodiophora brassicae.</title>
        <authorList>
            <person name="Luo Y."/>
        </authorList>
    </citation>
    <scope>NUCLEOTIDE SEQUENCE [LARGE SCALE GENOMIC DNA]</scope>
    <source>
        <strain evidence="2 4">B18</strain>
    </source>
</reference>
<dbReference type="AlphaFoldDB" id="A0A1L2ZKR7"/>
<sequence length="99" mass="10217">MSVFDELKGKADQLVEKATDLAANNADKIRGAVGSAGDFVDEKTGGKFTDTVNKVQGAANDFVDKAESGKTGAAETPEAPKPTAEDTDGDFKQGSSSTF</sequence>
<dbReference type="KEGG" id="nae:BHE16_00790"/>
<evidence type="ECO:0000313" key="4">
    <source>
        <dbReference type="Proteomes" id="UP000183530"/>
    </source>
</evidence>
<dbReference type="Proteomes" id="UP000580797">
    <property type="component" value="Unassembled WGS sequence"/>
</dbReference>
<keyword evidence="4" id="KW-1185">Reference proteome</keyword>
<evidence type="ECO:0000256" key="1">
    <source>
        <dbReference type="SAM" id="MobiDB-lite"/>
    </source>
</evidence>
<proteinExistence type="predicted"/>
<dbReference type="EMBL" id="CP018135">
    <property type="protein sequence ID" value="APF39800.1"/>
    <property type="molecule type" value="Genomic_DNA"/>
</dbReference>
<evidence type="ECO:0000313" key="5">
    <source>
        <dbReference type="Proteomes" id="UP000580797"/>
    </source>
</evidence>
<dbReference type="Proteomes" id="UP000183530">
    <property type="component" value="Chromosome"/>
</dbReference>
<accession>A0A1L2ZKR7</accession>
<dbReference type="EMBL" id="JACHDR010000001">
    <property type="protein sequence ID" value="MBB5513835.1"/>
    <property type="molecule type" value="Genomic_DNA"/>
</dbReference>
<dbReference type="InterPro" id="IPR028037">
    <property type="entry name" value="Antitoxin_Rv0909/MT0933"/>
</dbReference>
<evidence type="ECO:0000313" key="2">
    <source>
        <dbReference type="EMBL" id="APF39800.1"/>
    </source>
</evidence>